<dbReference type="RefSeq" id="WP_010025261.1">
    <property type="nucleotide sequence ID" value="NZ_AFVQ02000043.1"/>
</dbReference>
<dbReference type="InterPro" id="IPR019667">
    <property type="entry name" value="Uncharacterised_YbaK"/>
</dbReference>
<name>A0A0U1QRD2_9BACL</name>
<dbReference type="EMBL" id="AFVQ02000043">
    <property type="protein sequence ID" value="KLI03338.1"/>
    <property type="molecule type" value="Genomic_DNA"/>
</dbReference>
<dbReference type="Pfam" id="PF10730">
    <property type="entry name" value="DUF2521"/>
    <property type="match status" value="1"/>
</dbReference>
<dbReference type="Proteomes" id="UP000035553">
    <property type="component" value="Unassembled WGS sequence"/>
</dbReference>
<sequence>MGVVMDFREKLRHKQLVSERRALQDLSFSKIEEAVQRYFGQYLIQIPAAGAAGKEMCAEYALESFLLGSSMGRFGFYGEEKIDVFKRCKVEFYGLFDDFYDFWLFWGTDQQLLDDLQDTCRKYLFYWWSEGYDASLKRWRLKLH</sequence>
<evidence type="ECO:0008006" key="3">
    <source>
        <dbReference type="Google" id="ProtNLM"/>
    </source>
</evidence>
<dbReference type="AlphaFoldDB" id="A0A0U1QRD2"/>
<accession>A0A0U1QRD2</accession>
<proteinExistence type="predicted"/>
<evidence type="ECO:0000313" key="1">
    <source>
        <dbReference type="EMBL" id="KLI03338.1"/>
    </source>
</evidence>
<evidence type="ECO:0000313" key="2">
    <source>
        <dbReference type="Proteomes" id="UP000035553"/>
    </source>
</evidence>
<dbReference type="STRING" id="1069536.SINU_03530"/>
<gene>
    <name evidence="1" type="ORF">SINU_03530</name>
</gene>
<organism evidence="1 2">
    <name type="scientific">Sporolactobacillus inulinus CASD</name>
    <dbReference type="NCBI Taxonomy" id="1069536"/>
    <lineage>
        <taxon>Bacteria</taxon>
        <taxon>Bacillati</taxon>
        <taxon>Bacillota</taxon>
        <taxon>Bacilli</taxon>
        <taxon>Bacillales</taxon>
        <taxon>Sporolactobacillaceae</taxon>
        <taxon>Sporolactobacillus</taxon>
    </lineage>
</organism>
<keyword evidence="2" id="KW-1185">Reference proteome</keyword>
<comment type="caution">
    <text evidence="1">The sequence shown here is derived from an EMBL/GenBank/DDBJ whole genome shotgun (WGS) entry which is preliminary data.</text>
</comment>
<dbReference type="OrthoDB" id="2915109at2"/>
<reference evidence="1 2" key="1">
    <citation type="journal article" date="2011" name="J. Bacteriol.">
        <title>Draft genome sequence of Sporolactobacillus inulinus strain CASD, an efficient D-lactic acid-producing bacterium with high-concentration lactate tolerance capability.</title>
        <authorList>
            <person name="Yu B."/>
            <person name="Su F."/>
            <person name="Wang L."/>
            <person name="Xu K."/>
            <person name="Zhao B."/>
            <person name="Xu P."/>
        </authorList>
    </citation>
    <scope>NUCLEOTIDE SEQUENCE [LARGE SCALE GENOMIC DNA]</scope>
    <source>
        <strain evidence="1 2">CASD</strain>
    </source>
</reference>
<protein>
    <recommendedName>
        <fullName evidence="3">DUF2521 domain-containing protein</fullName>
    </recommendedName>
</protein>